<dbReference type="PROSITE" id="PS00675">
    <property type="entry name" value="SIGMA54_INTERACT_1"/>
    <property type="match status" value="1"/>
</dbReference>
<keyword evidence="3" id="KW-1185">Reference proteome</keyword>
<comment type="caution">
    <text evidence="2">The sequence shown here is derived from an EMBL/GenBank/DDBJ whole genome shotgun (WGS) entry which is preliminary data.</text>
</comment>
<dbReference type="EMBL" id="QPFP01000011">
    <property type="protein sequence ID" value="TEB33772.1"/>
    <property type="molecule type" value="Genomic_DNA"/>
</dbReference>
<dbReference type="SUPFAM" id="SSF52540">
    <property type="entry name" value="P-loop containing nucleoside triphosphate hydrolases"/>
    <property type="match status" value="1"/>
</dbReference>
<dbReference type="GO" id="GO:0005525">
    <property type="term" value="F:GTP binding"/>
    <property type="evidence" value="ECO:0007669"/>
    <property type="project" value="InterPro"/>
</dbReference>
<accession>A0A4Y7TJQ2</accession>
<dbReference type="STRING" id="71717.A0A4Y7TJQ2"/>
<dbReference type="AlphaFoldDB" id="A0A4Y7TJQ2"/>
<evidence type="ECO:0000313" key="3">
    <source>
        <dbReference type="Proteomes" id="UP000298030"/>
    </source>
</evidence>
<dbReference type="Gene3D" id="3.40.50.300">
    <property type="entry name" value="P-loop containing nucleotide triphosphate hydrolases"/>
    <property type="match status" value="1"/>
</dbReference>
<dbReference type="Pfam" id="PF01926">
    <property type="entry name" value="MMR_HSR1"/>
    <property type="match status" value="1"/>
</dbReference>
<sequence length="296" mass="32992">MQTMPPRRPHNIILFGETGVGKSSIINMLRGEEGPAKGAKASGNALGYTSKSQWYAGSICDQDYTFWDTVGLNGGEQGNMPDVKAVTSLYHLLRGLSGKGGGGVSLLVFCMRAPRITDAGHKNWVFFREIVCQQKVPTVIAVTYLEQEDMDMWWAKNELAFIKRYSIIPSEDVHREFSGGEGVHSDPGVACITSSRGKYKNGGYVYEDEYQESCTKIRRLVYEAHLHAPWKVDAVPWFKAVIEEIDARGCCGSRKEQKVRLESGMGIHHIMLRWGINEEEAKKIAQTLEEGVQDDG</sequence>
<dbReference type="InterPro" id="IPR006073">
    <property type="entry name" value="GTP-bd"/>
</dbReference>
<reference evidence="2 3" key="1">
    <citation type="journal article" date="2019" name="Nat. Ecol. Evol.">
        <title>Megaphylogeny resolves global patterns of mushroom evolution.</title>
        <authorList>
            <person name="Varga T."/>
            <person name="Krizsan K."/>
            <person name="Foldi C."/>
            <person name="Dima B."/>
            <person name="Sanchez-Garcia M."/>
            <person name="Sanchez-Ramirez S."/>
            <person name="Szollosi G.J."/>
            <person name="Szarkandi J.G."/>
            <person name="Papp V."/>
            <person name="Albert L."/>
            <person name="Andreopoulos W."/>
            <person name="Angelini C."/>
            <person name="Antonin V."/>
            <person name="Barry K.W."/>
            <person name="Bougher N.L."/>
            <person name="Buchanan P."/>
            <person name="Buyck B."/>
            <person name="Bense V."/>
            <person name="Catcheside P."/>
            <person name="Chovatia M."/>
            <person name="Cooper J."/>
            <person name="Damon W."/>
            <person name="Desjardin D."/>
            <person name="Finy P."/>
            <person name="Geml J."/>
            <person name="Haridas S."/>
            <person name="Hughes K."/>
            <person name="Justo A."/>
            <person name="Karasinski D."/>
            <person name="Kautmanova I."/>
            <person name="Kiss B."/>
            <person name="Kocsube S."/>
            <person name="Kotiranta H."/>
            <person name="LaButti K.M."/>
            <person name="Lechner B.E."/>
            <person name="Liimatainen K."/>
            <person name="Lipzen A."/>
            <person name="Lukacs Z."/>
            <person name="Mihaltcheva S."/>
            <person name="Morgado L.N."/>
            <person name="Niskanen T."/>
            <person name="Noordeloos M.E."/>
            <person name="Ohm R.A."/>
            <person name="Ortiz-Santana B."/>
            <person name="Ovrebo C."/>
            <person name="Racz N."/>
            <person name="Riley R."/>
            <person name="Savchenko A."/>
            <person name="Shiryaev A."/>
            <person name="Soop K."/>
            <person name="Spirin V."/>
            <person name="Szebenyi C."/>
            <person name="Tomsovsky M."/>
            <person name="Tulloss R.E."/>
            <person name="Uehling J."/>
            <person name="Grigoriev I.V."/>
            <person name="Vagvolgyi C."/>
            <person name="Papp T."/>
            <person name="Martin F.M."/>
            <person name="Miettinen O."/>
            <person name="Hibbett D.S."/>
            <person name="Nagy L.G."/>
        </authorList>
    </citation>
    <scope>NUCLEOTIDE SEQUENCE [LARGE SCALE GENOMIC DNA]</scope>
    <source>
        <strain evidence="2 3">FP101781</strain>
    </source>
</reference>
<proteinExistence type="predicted"/>
<evidence type="ECO:0000313" key="2">
    <source>
        <dbReference type="EMBL" id="TEB33772.1"/>
    </source>
</evidence>
<gene>
    <name evidence="2" type="ORF">FA13DRAFT_1772912</name>
</gene>
<name>A0A4Y7TJQ2_COPMI</name>
<evidence type="ECO:0000259" key="1">
    <source>
        <dbReference type="Pfam" id="PF01926"/>
    </source>
</evidence>
<organism evidence="2 3">
    <name type="scientific">Coprinellus micaceus</name>
    <name type="common">Glistening ink-cap mushroom</name>
    <name type="synonym">Coprinus micaceus</name>
    <dbReference type="NCBI Taxonomy" id="71717"/>
    <lineage>
        <taxon>Eukaryota</taxon>
        <taxon>Fungi</taxon>
        <taxon>Dikarya</taxon>
        <taxon>Basidiomycota</taxon>
        <taxon>Agaricomycotina</taxon>
        <taxon>Agaricomycetes</taxon>
        <taxon>Agaricomycetidae</taxon>
        <taxon>Agaricales</taxon>
        <taxon>Agaricineae</taxon>
        <taxon>Psathyrellaceae</taxon>
        <taxon>Coprinellus</taxon>
    </lineage>
</organism>
<protein>
    <recommendedName>
        <fullName evidence="1">G domain-containing protein</fullName>
    </recommendedName>
</protein>
<dbReference type="OrthoDB" id="8954335at2759"/>
<dbReference type="InterPro" id="IPR025662">
    <property type="entry name" value="Sigma_54_int_dom_ATP-bd_1"/>
</dbReference>
<dbReference type="Proteomes" id="UP000298030">
    <property type="component" value="Unassembled WGS sequence"/>
</dbReference>
<feature type="domain" description="G" evidence="1">
    <location>
        <begin position="12"/>
        <end position="79"/>
    </location>
</feature>
<dbReference type="InterPro" id="IPR027417">
    <property type="entry name" value="P-loop_NTPase"/>
</dbReference>